<dbReference type="NCBIfam" id="NF001299">
    <property type="entry name" value="PRK00241.1"/>
    <property type="match status" value="1"/>
</dbReference>
<dbReference type="GO" id="GO:0035529">
    <property type="term" value="F:NADH pyrophosphatase activity"/>
    <property type="evidence" value="ECO:0007669"/>
    <property type="project" value="TreeGrafter"/>
</dbReference>
<evidence type="ECO:0000313" key="12">
    <source>
        <dbReference type="Proteomes" id="UP000019681"/>
    </source>
</evidence>
<dbReference type="InterPro" id="IPR015376">
    <property type="entry name" value="Znr_NADH_PPase"/>
</dbReference>
<dbReference type="EMBL" id="AZQP01000036">
    <property type="protein sequence ID" value="EYE87859.1"/>
    <property type="molecule type" value="Genomic_DNA"/>
</dbReference>
<evidence type="ECO:0000256" key="8">
    <source>
        <dbReference type="ARBA" id="ARBA00023027"/>
    </source>
</evidence>
<dbReference type="EC" id="3.6.1.22" evidence="4"/>
<protein>
    <recommendedName>
        <fullName evidence="4">NAD(+) diphosphatase</fullName>
        <ecNumber evidence="4">3.6.1.22</ecNumber>
    </recommendedName>
</protein>
<evidence type="ECO:0000256" key="3">
    <source>
        <dbReference type="ARBA" id="ARBA00009595"/>
    </source>
</evidence>
<dbReference type="Proteomes" id="UP000019681">
    <property type="component" value="Unassembled WGS sequence"/>
</dbReference>
<evidence type="ECO:0000313" key="11">
    <source>
        <dbReference type="EMBL" id="EYE87859.1"/>
    </source>
</evidence>
<dbReference type="PANTHER" id="PTHR42904:SF6">
    <property type="entry name" value="NAD-CAPPED RNA HYDROLASE NUDT12"/>
    <property type="match status" value="1"/>
</dbReference>
<dbReference type="InterPro" id="IPR050241">
    <property type="entry name" value="NAD-cap_RNA_hydrolase_NudC"/>
</dbReference>
<dbReference type="GO" id="GO:0019677">
    <property type="term" value="P:NAD+ catabolic process"/>
    <property type="evidence" value="ECO:0007669"/>
    <property type="project" value="TreeGrafter"/>
</dbReference>
<dbReference type="AlphaFoldDB" id="A0A017RTS2"/>
<accession>A0A017RTS2</accession>
<dbReference type="Pfam" id="PF00293">
    <property type="entry name" value="NUDIX"/>
    <property type="match status" value="1"/>
</dbReference>
<evidence type="ECO:0000256" key="5">
    <source>
        <dbReference type="ARBA" id="ARBA00022723"/>
    </source>
</evidence>
<dbReference type="Gene3D" id="3.90.79.20">
    <property type="match status" value="1"/>
</dbReference>
<dbReference type="PROSITE" id="PS51462">
    <property type="entry name" value="NUDIX"/>
    <property type="match status" value="1"/>
</dbReference>
<keyword evidence="5" id="KW-0479">Metal-binding</keyword>
<dbReference type="InterPro" id="IPR000086">
    <property type="entry name" value="NUDIX_hydrolase_dom"/>
</dbReference>
<dbReference type="STRING" id="1403537.Q428_11130"/>
<dbReference type="Pfam" id="PF09296">
    <property type="entry name" value="NUDIX-like"/>
    <property type="match status" value="1"/>
</dbReference>
<dbReference type="OrthoDB" id="9787476at2"/>
<organism evidence="11 12">
    <name type="scientific">Fervidicella metallireducens AeB</name>
    <dbReference type="NCBI Taxonomy" id="1403537"/>
    <lineage>
        <taxon>Bacteria</taxon>
        <taxon>Bacillati</taxon>
        <taxon>Bacillota</taxon>
        <taxon>Clostridia</taxon>
        <taxon>Eubacteriales</taxon>
        <taxon>Clostridiaceae</taxon>
        <taxon>Fervidicella</taxon>
    </lineage>
</organism>
<keyword evidence="6" id="KW-0378">Hydrolase</keyword>
<dbReference type="InterPro" id="IPR015797">
    <property type="entry name" value="NUDIX_hydrolase-like_dom_sf"/>
</dbReference>
<comment type="cofactor">
    <cofactor evidence="1">
        <name>Mg(2+)</name>
        <dbReference type="ChEBI" id="CHEBI:18420"/>
    </cofactor>
</comment>
<dbReference type="SUPFAM" id="SSF55811">
    <property type="entry name" value="Nudix"/>
    <property type="match status" value="2"/>
</dbReference>
<comment type="cofactor">
    <cofactor evidence="2">
        <name>Zn(2+)</name>
        <dbReference type="ChEBI" id="CHEBI:29105"/>
    </cofactor>
</comment>
<dbReference type="GO" id="GO:0046872">
    <property type="term" value="F:metal ion binding"/>
    <property type="evidence" value="ECO:0007669"/>
    <property type="project" value="UniProtKB-KW"/>
</dbReference>
<dbReference type="PROSITE" id="PS00893">
    <property type="entry name" value="NUDIX_BOX"/>
    <property type="match status" value="1"/>
</dbReference>
<keyword evidence="8" id="KW-0520">NAD</keyword>
<dbReference type="GO" id="GO:0006742">
    <property type="term" value="P:NADP+ catabolic process"/>
    <property type="evidence" value="ECO:0007669"/>
    <property type="project" value="TreeGrafter"/>
</dbReference>
<evidence type="ECO:0000256" key="1">
    <source>
        <dbReference type="ARBA" id="ARBA00001946"/>
    </source>
</evidence>
<evidence type="ECO:0000259" key="10">
    <source>
        <dbReference type="PROSITE" id="PS51462"/>
    </source>
</evidence>
<proteinExistence type="inferred from homology"/>
<evidence type="ECO:0000256" key="7">
    <source>
        <dbReference type="ARBA" id="ARBA00022842"/>
    </source>
</evidence>
<comment type="caution">
    <text evidence="11">The sequence shown here is derived from an EMBL/GenBank/DDBJ whole genome shotgun (WGS) entry which is preliminary data.</text>
</comment>
<comment type="similarity">
    <text evidence="3">Belongs to the Nudix hydrolase family. NudC subfamily.</text>
</comment>
<dbReference type="Gene3D" id="3.90.79.10">
    <property type="entry name" value="Nucleoside Triphosphate Pyrophosphohydrolase"/>
    <property type="match status" value="1"/>
</dbReference>
<dbReference type="InterPro" id="IPR020084">
    <property type="entry name" value="NUDIX_hydrolase_CS"/>
</dbReference>
<feature type="domain" description="Nudix hydrolase" evidence="10">
    <location>
        <begin position="146"/>
        <end position="270"/>
    </location>
</feature>
<dbReference type="GO" id="GO:0005829">
    <property type="term" value="C:cytosol"/>
    <property type="evidence" value="ECO:0007669"/>
    <property type="project" value="TreeGrafter"/>
</dbReference>
<dbReference type="CDD" id="cd03429">
    <property type="entry name" value="NUDIX_NADH_pyrophosphatase_Nudt13"/>
    <property type="match status" value="1"/>
</dbReference>
<dbReference type="InterPro" id="IPR049734">
    <property type="entry name" value="NudC-like_C"/>
</dbReference>
<evidence type="ECO:0000256" key="4">
    <source>
        <dbReference type="ARBA" id="ARBA00012381"/>
    </source>
</evidence>
<reference evidence="11 12" key="1">
    <citation type="journal article" date="2014" name="Genome Announc.">
        <title>Draft Genome Sequence of Fervidicella metallireducens Strain AeBT, an Iron-Reducing Thermoanaerobe from the Great Artesian Basin.</title>
        <authorList>
            <person name="Patel B.K."/>
        </authorList>
    </citation>
    <scope>NUCLEOTIDE SEQUENCE [LARGE SCALE GENOMIC DNA]</scope>
    <source>
        <strain evidence="11 12">AeB</strain>
    </source>
</reference>
<keyword evidence="7" id="KW-0460">Magnesium</keyword>
<sequence length="273" mass="31457">MLDNYISFIPECILDCKRVEENDTWLIFSNNKIMYRLKNNEIIFPKSTEIKNLELINILGIGHNSKERYYVAELKDESFVNEFTFNDLKSLVGVLEEELFFICSRAAQMLNWNKNNVYCGRCGSLMDFKSDDTAKFCPKCGQTMYPRISPAVIVAIVKEDKILLAHNVNFQQNRYSTIAGFVEVGETFEECVKREVYEEVGVKVKNIKYFASQPWPFPDSLMVAFTAEYDSGDIKVDGKEISHADWFNKANLPNIPVRGSVARKLIDWFISSI</sequence>
<evidence type="ECO:0000256" key="9">
    <source>
        <dbReference type="ARBA" id="ARBA00023679"/>
    </source>
</evidence>
<dbReference type="InterPro" id="IPR015375">
    <property type="entry name" value="NADH_PPase-like_N"/>
</dbReference>
<dbReference type="RefSeq" id="WP_051515120.1">
    <property type="nucleotide sequence ID" value="NZ_AZQP01000036.1"/>
</dbReference>
<gene>
    <name evidence="11" type="ORF">Q428_11130</name>
</gene>
<evidence type="ECO:0000256" key="6">
    <source>
        <dbReference type="ARBA" id="ARBA00022801"/>
    </source>
</evidence>
<evidence type="ECO:0000256" key="2">
    <source>
        <dbReference type="ARBA" id="ARBA00001947"/>
    </source>
</evidence>
<comment type="catalytic activity">
    <reaction evidence="9">
        <text>a 5'-end NAD(+)-phospho-ribonucleoside in mRNA + H2O = a 5'-end phospho-adenosine-phospho-ribonucleoside in mRNA + beta-nicotinamide D-ribonucleotide + 2 H(+)</text>
        <dbReference type="Rhea" id="RHEA:60876"/>
        <dbReference type="Rhea" id="RHEA-COMP:15698"/>
        <dbReference type="Rhea" id="RHEA-COMP:15719"/>
        <dbReference type="ChEBI" id="CHEBI:14649"/>
        <dbReference type="ChEBI" id="CHEBI:15377"/>
        <dbReference type="ChEBI" id="CHEBI:15378"/>
        <dbReference type="ChEBI" id="CHEBI:144029"/>
        <dbReference type="ChEBI" id="CHEBI:144051"/>
    </reaction>
    <physiologicalReaction direction="left-to-right" evidence="9">
        <dbReference type="Rhea" id="RHEA:60877"/>
    </physiologicalReaction>
</comment>
<dbReference type="Pfam" id="PF09297">
    <property type="entry name" value="Zn_ribbon_NUD"/>
    <property type="match status" value="1"/>
</dbReference>
<dbReference type="PANTHER" id="PTHR42904">
    <property type="entry name" value="NUDIX HYDROLASE, NUDC SUBFAMILY"/>
    <property type="match status" value="1"/>
</dbReference>
<keyword evidence="12" id="KW-1185">Reference proteome</keyword>
<name>A0A017RTS2_9CLOT</name>